<dbReference type="GO" id="GO:0017176">
    <property type="term" value="F:phosphatidylinositol N-acetylglucosaminyltransferase activity"/>
    <property type="evidence" value="ECO:0007669"/>
    <property type="project" value="UniProtKB-EC"/>
</dbReference>
<feature type="transmembrane region" description="Helical" evidence="8">
    <location>
        <begin position="467"/>
        <end position="487"/>
    </location>
</feature>
<gene>
    <name evidence="11" type="ORF">H696_05750</name>
</gene>
<dbReference type="FunFam" id="3.40.50.2000:FF:000026">
    <property type="entry name" value="Phosphatidylinositol N-acetylglucosaminyltransferase subunit A"/>
    <property type="match status" value="1"/>
</dbReference>
<evidence type="ECO:0000313" key="12">
    <source>
        <dbReference type="Proteomes" id="UP000030693"/>
    </source>
</evidence>
<name>A0A058Z1J3_FONAL</name>
<dbReference type="CDD" id="cd03796">
    <property type="entry name" value="GT4_PIG-A-like"/>
    <property type="match status" value="1"/>
</dbReference>
<keyword evidence="4" id="KW-0328">Glycosyltransferase</keyword>
<dbReference type="InterPro" id="IPR013234">
    <property type="entry name" value="PIGA_GPI_anchor_biosynthesis"/>
</dbReference>
<keyword evidence="3" id="KW-0337">GPI-anchor biosynthesis</keyword>
<evidence type="ECO:0000256" key="8">
    <source>
        <dbReference type="SAM" id="Phobius"/>
    </source>
</evidence>
<dbReference type="GeneID" id="20530475"/>
<evidence type="ECO:0000259" key="10">
    <source>
        <dbReference type="Pfam" id="PF08288"/>
    </source>
</evidence>
<evidence type="ECO:0000256" key="2">
    <source>
        <dbReference type="ARBA" id="ARBA00012420"/>
    </source>
</evidence>
<keyword evidence="8" id="KW-0812">Transmembrane</keyword>
<keyword evidence="8" id="KW-0472">Membrane</keyword>
<dbReference type="RefSeq" id="XP_009497839.1">
    <property type="nucleotide sequence ID" value="XM_009499564.1"/>
</dbReference>
<dbReference type="GO" id="GO:0000506">
    <property type="term" value="C:glycosylphosphatidylinositol-N-acetylglucosaminyltransferase (GPI-GnT) complex"/>
    <property type="evidence" value="ECO:0007669"/>
    <property type="project" value="InterPro"/>
</dbReference>
<keyword evidence="8" id="KW-1133">Transmembrane helix</keyword>
<evidence type="ECO:0000313" key="11">
    <source>
        <dbReference type="EMBL" id="KCV67808.1"/>
    </source>
</evidence>
<dbReference type="EMBL" id="KB932213">
    <property type="protein sequence ID" value="KCV67808.1"/>
    <property type="molecule type" value="Genomic_DNA"/>
</dbReference>
<dbReference type="OrthoDB" id="734129at2759"/>
<comment type="pathway">
    <text evidence="1">Glycolipid biosynthesis; glycosylphosphatidylinositol-anchor biosynthesis.</text>
</comment>
<feature type="domain" description="Glycosyl transferase family 1" evidence="9">
    <location>
        <begin position="271"/>
        <end position="406"/>
    </location>
</feature>
<dbReference type="eggNOG" id="KOG1111">
    <property type="taxonomic scope" value="Eukaryota"/>
</dbReference>
<proteinExistence type="predicted"/>
<evidence type="ECO:0000256" key="7">
    <source>
        <dbReference type="SAM" id="MobiDB-lite"/>
    </source>
</evidence>
<sequence length="526" mass="58093">MSERGTPDLGPLSSGAESPPVPEFRLNHRRASEPSTLYLSRTGGGPAPGAGRRAPEALSSMYLLPERRLSICFVSDFYFPNFGGVESHQYQLAQCLIERGHKVVLITHAYGDRVGVRYMSSGMKVYYIPVIVMTSAASLPSIFGFFSIFRDIAIREQIDVVHGHQAFSSLCQESMLHARTMGIRTCFTDHSLFGFADLSSILTNKVLKWTLSDVDHSVCVSHTSRENTVLRAALDPGSISVIPNAITSIDFKPHPEGRPSERPTRPGAATDRRITVVVLSRLVYRKGVDPLLTVIPRICAAFPEVDFLIGGDGPKRVPLEQMREQYRLHQRVELIGAVAHRDVRDVLIRGDIFLNTSLTEAFCIAIVEAASCGLSVVSTRVGGVPEVLPRGMIQFANPEVEDLIAALSNGIRELPRFPPAWELHRAVRAMYSWRDVAHRVEQVYFRVLDRPHLSLLTRARRHASCGAIAGLMAVAIVLLDHLLLAFLDWAQPAEAIDQAPYFDPRTYDALLGRLAEATDEGAARAQ</sequence>
<keyword evidence="12" id="KW-1185">Reference proteome</keyword>
<organism evidence="11">
    <name type="scientific">Fonticula alba</name>
    <name type="common">Slime mold</name>
    <dbReference type="NCBI Taxonomy" id="691883"/>
    <lineage>
        <taxon>Eukaryota</taxon>
        <taxon>Rotosphaerida</taxon>
        <taxon>Fonticulaceae</taxon>
        <taxon>Fonticula</taxon>
    </lineage>
</organism>
<keyword evidence="5" id="KW-0808">Transferase</keyword>
<protein>
    <recommendedName>
        <fullName evidence="2">phosphatidylinositol N-acetylglucosaminyltransferase</fullName>
        <ecNumber evidence="2">2.4.1.198</ecNumber>
    </recommendedName>
    <alternativeName>
        <fullName evidence="6">GlcNAc-PI synthesis protein</fullName>
    </alternativeName>
</protein>
<dbReference type="OMA" id="SHFWMSG"/>
<accession>A0A058Z1J3</accession>
<evidence type="ECO:0000256" key="6">
    <source>
        <dbReference type="ARBA" id="ARBA00032160"/>
    </source>
</evidence>
<dbReference type="Proteomes" id="UP000030693">
    <property type="component" value="Unassembled WGS sequence"/>
</dbReference>
<dbReference type="InterPro" id="IPR039507">
    <property type="entry name" value="PIG-A/GPI3"/>
</dbReference>
<dbReference type="GO" id="GO:0006506">
    <property type="term" value="P:GPI anchor biosynthetic process"/>
    <property type="evidence" value="ECO:0007669"/>
    <property type="project" value="UniProtKB-UniPathway"/>
</dbReference>
<dbReference type="AlphaFoldDB" id="A0A058Z1J3"/>
<dbReference type="Gene3D" id="3.40.50.2000">
    <property type="entry name" value="Glycogen Phosphorylase B"/>
    <property type="match status" value="2"/>
</dbReference>
<feature type="transmembrane region" description="Helical" evidence="8">
    <location>
        <begin position="125"/>
        <end position="149"/>
    </location>
</feature>
<evidence type="ECO:0000256" key="3">
    <source>
        <dbReference type="ARBA" id="ARBA00022502"/>
    </source>
</evidence>
<evidence type="ECO:0000256" key="5">
    <source>
        <dbReference type="ARBA" id="ARBA00022679"/>
    </source>
</evidence>
<dbReference type="PANTHER" id="PTHR45871:SF1">
    <property type="entry name" value="PHOSPHATIDYLINOSITOL N-ACETYLGLUCOSAMINYLTRANSFERASE SUBUNIT A"/>
    <property type="match status" value="1"/>
</dbReference>
<dbReference type="UniPathway" id="UPA00196"/>
<feature type="domain" description="PIGA GPI anchor biosynthesis" evidence="10">
    <location>
        <begin position="108"/>
        <end position="197"/>
    </location>
</feature>
<evidence type="ECO:0000259" key="9">
    <source>
        <dbReference type="Pfam" id="PF00534"/>
    </source>
</evidence>
<dbReference type="Pfam" id="PF08288">
    <property type="entry name" value="PIGA"/>
    <property type="match status" value="1"/>
</dbReference>
<dbReference type="PANTHER" id="PTHR45871">
    <property type="entry name" value="N-ACETYLGLUCOSAMINYL-PHOSPHATIDYLINOSITOL BIOSYNTHETIC PROTEIN"/>
    <property type="match status" value="1"/>
</dbReference>
<dbReference type="STRING" id="691883.A0A058Z1J3"/>
<reference evidence="11" key="1">
    <citation type="submission" date="2013-04" db="EMBL/GenBank/DDBJ databases">
        <title>The Genome Sequence of Fonticula alba ATCC 38817.</title>
        <authorList>
            <consortium name="The Broad Institute Genomics Platform"/>
            <person name="Russ C."/>
            <person name="Cuomo C."/>
            <person name="Burger G."/>
            <person name="Gray M.W."/>
            <person name="Holland P.W.H."/>
            <person name="King N."/>
            <person name="Lang F.B.F."/>
            <person name="Roger A.J."/>
            <person name="Ruiz-Trillo I."/>
            <person name="Brown M."/>
            <person name="Walker B."/>
            <person name="Young S."/>
            <person name="Zeng Q."/>
            <person name="Gargeya S."/>
            <person name="Fitzgerald M."/>
            <person name="Haas B."/>
            <person name="Abouelleil A."/>
            <person name="Allen A.W."/>
            <person name="Alvarado L."/>
            <person name="Arachchi H.M."/>
            <person name="Berlin A.M."/>
            <person name="Chapman S.B."/>
            <person name="Gainer-Dewar J."/>
            <person name="Goldberg J."/>
            <person name="Griggs A."/>
            <person name="Gujja S."/>
            <person name="Hansen M."/>
            <person name="Howarth C."/>
            <person name="Imamovic A."/>
            <person name="Ireland A."/>
            <person name="Larimer J."/>
            <person name="McCowan C."/>
            <person name="Murphy C."/>
            <person name="Pearson M."/>
            <person name="Poon T.W."/>
            <person name="Priest M."/>
            <person name="Roberts A."/>
            <person name="Saif S."/>
            <person name="Shea T."/>
            <person name="Sisk P."/>
            <person name="Sykes S."/>
            <person name="Wortman J."/>
            <person name="Nusbaum C."/>
            <person name="Birren B."/>
        </authorList>
    </citation>
    <scope>NUCLEOTIDE SEQUENCE [LARGE SCALE GENOMIC DNA]</scope>
    <source>
        <strain evidence="11">ATCC 38817</strain>
    </source>
</reference>
<feature type="region of interest" description="Disordered" evidence="7">
    <location>
        <begin position="1"/>
        <end position="27"/>
    </location>
</feature>
<evidence type="ECO:0000256" key="4">
    <source>
        <dbReference type="ARBA" id="ARBA00022676"/>
    </source>
</evidence>
<dbReference type="SUPFAM" id="SSF53756">
    <property type="entry name" value="UDP-Glycosyltransferase/glycogen phosphorylase"/>
    <property type="match status" value="1"/>
</dbReference>
<dbReference type="InterPro" id="IPR001296">
    <property type="entry name" value="Glyco_trans_1"/>
</dbReference>
<dbReference type="Pfam" id="PF00534">
    <property type="entry name" value="Glycos_transf_1"/>
    <property type="match status" value="1"/>
</dbReference>
<dbReference type="EC" id="2.4.1.198" evidence="2"/>
<evidence type="ECO:0000256" key="1">
    <source>
        <dbReference type="ARBA" id="ARBA00004687"/>
    </source>
</evidence>